<gene>
    <name evidence="3" type="ORF">EKL94_20990</name>
    <name evidence="2" type="ORF">QEG23_000002</name>
</gene>
<evidence type="ECO:0000313" key="4">
    <source>
        <dbReference type="Proteomes" id="UP000271705"/>
    </source>
</evidence>
<protein>
    <recommendedName>
        <fullName evidence="5">Secreted protein</fullName>
    </recommendedName>
</protein>
<feature type="chain" id="PRO_5042342324" description="Secreted protein" evidence="1">
    <location>
        <begin position="22"/>
        <end position="105"/>
    </location>
</feature>
<reference evidence="3 4" key="1">
    <citation type="submission" date="2018-12" db="EMBL/GenBank/DDBJ databases">
        <authorList>
            <person name="Kartti S."/>
            <person name="Manni A."/>
            <person name="Chemao El Fihri M.W."/>
            <person name="Laamarti M."/>
            <person name="Temsamani L."/>
            <person name="El Jamali J.E."/>
            <person name="Ouadghiri M."/>
            <person name="Ibrahimi A."/>
            <person name="Filati-Maltouf A."/>
        </authorList>
    </citation>
    <scope>NUCLEOTIDE SEQUENCE [LARGE SCALE GENOMIC DNA]</scope>
    <source>
        <strain evidence="3 4">MDMC339</strain>
    </source>
</reference>
<proteinExistence type="predicted"/>
<dbReference type="AlphaFoldDB" id="A0A1V3CXB4"/>
<feature type="signal peptide" evidence="1">
    <location>
        <begin position="1"/>
        <end position="21"/>
    </location>
</feature>
<organism evidence="3 4">
    <name type="scientific">Stenotrophomonas maltophilia</name>
    <name type="common">Pseudomonas maltophilia</name>
    <name type="synonym">Xanthomonas maltophilia</name>
    <dbReference type="NCBI Taxonomy" id="40324"/>
    <lineage>
        <taxon>Bacteria</taxon>
        <taxon>Pseudomonadati</taxon>
        <taxon>Pseudomonadota</taxon>
        <taxon>Gammaproteobacteria</taxon>
        <taxon>Lysobacterales</taxon>
        <taxon>Lysobacteraceae</taxon>
        <taxon>Stenotrophomonas</taxon>
        <taxon>Stenotrophomonas maltophilia group</taxon>
    </lineage>
</organism>
<evidence type="ECO:0000313" key="2">
    <source>
        <dbReference type="EMBL" id="EKT4090534.1"/>
    </source>
</evidence>
<dbReference type="Proteomes" id="UP001218208">
    <property type="component" value="Unassembled WGS sequence"/>
</dbReference>
<dbReference type="EMBL" id="RXLZ01000096">
    <property type="protein sequence ID" value="RTQ84206.1"/>
    <property type="molecule type" value="Genomic_DNA"/>
</dbReference>
<evidence type="ECO:0000256" key="1">
    <source>
        <dbReference type="SAM" id="SignalP"/>
    </source>
</evidence>
<evidence type="ECO:0008006" key="5">
    <source>
        <dbReference type="Google" id="ProtNLM"/>
    </source>
</evidence>
<dbReference type="EMBL" id="ABLOJW010000001">
    <property type="protein sequence ID" value="EKT4090534.1"/>
    <property type="molecule type" value="Genomic_DNA"/>
</dbReference>
<dbReference type="GeneID" id="93831166"/>
<sequence>MKLMPLVTTMLLSVVSASASAFTLPQMSDLSPHSSTQACQGAWNASSASRSCHVNRIDGRPGTQCYVDVRCVRNNGSQLTNQYTMEEWGVRALANCDGFLRVGGC</sequence>
<dbReference type="Proteomes" id="UP000271705">
    <property type="component" value="Unassembled WGS sequence"/>
</dbReference>
<dbReference type="RefSeq" id="WP_024958820.1">
    <property type="nucleotide sequence ID" value="NZ_CP008838.1"/>
</dbReference>
<evidence type="ECO:0000313" key="3">
    <source>
        <dbReference type="EMBL" id="RTQ84206.1"/>
    </source>
</evidence>
<keyword evidence="1" id="KW-0732">Signal</keyword>
<accession>A0A1V3CXB4</accession>
<comment type="caution">
    <text evidence="3">The sequence shown here is derived from an EMBL/GenBank/DDBJ whole genome shotgun (WGS) entry which is preliminary data.</text>
</comment>
<name>A0A1V3CXB4_STEMA</name>
<reference evidence="2" key="2">
    <citation type="submission" date="2022-07" db="EMBL/GenBank/DDBJ databases">
        <authorList>
            <consortium name="DAFM: The Division of Animal and Food Microbiology"/>
        </authorList>
    </citation>
    <scope>NUCLEOTIDE SEQUENCE</scope>
    <source>
        <strain evidence="2">19MO01SH01-2</strain>
    </source>
</reference>